<reference evidence="3 4" key="1">
    <citation type="submission" date="2024-01" db="EMBL/GenBank/DDBJ databases">
        <title>Comparative genomics of Cryptococcus and Kwoniella reveals pathogenesis evolution and contrasting modes of karyotype evolution via chromosome fusion or intercentromeric recombination.</title>
        <authorList>
            <person name="Coelho M.A."/>
            <person name="David-Palma M."/>
            <person name="Shea T."/>
            <person name="Bowers K."/>
            <person name="McGinley-Smith S."/>
            <person name="Mohammad A.W."/>
            <person name="Gnirke A."/>
            <person name="Yurkov A.M."/>
            <person name="Nowrousian M."/>
            <person name="Sun S."/>
            <person name="Cuomo C.A."/>
            <person name="Heitman J."/>
        </authorList>
    </citation>
    <scope>NUCLEOTIDE SEQUENCE [LARGE SCALE GENOMIC DNA]</scope>
    <source>
        <strain evidence="3 4">CBS 6074</strain>
    </source>
</reference>
<organism evidence="3 4">
    <name type="scientific">Kwoniella dendrophila CBS 6074</name>
    <dbReference type="NCBI Taxonomy" id="1295534"/>
    <lineage>
        <taxon>Eukaryota</taxon>
        <taxon>Fungi</taxon>
        <taxon>Dikarya</taxon>
        <taxon>Basidiomycota</taxon>
        <taxon>Agaricomycotina</taxon>
        <taxon>Tremellomycetes</taxon>
        <taxon>Tremellales</taxon>
        <taxon>Cryptococcaceae</taxon>
        <taxon>Kwoniella</taxon>
    </lineage>
</organism>
<dbReference type="Pfam" id="PF13460">
    <property type="entry name" value="NAD_binding_10"/>
    <property type="match status" value="1"/>
</dbReference>
<dbReference type="GeneID" id="91097665"/>
<keyword evidence="4" id="KW-1185">Reference proteome</keyword>
<dbReference type="InterPro" id="IPR016040">
    <property type="entry name" value="NAD(P)-bd_dom"/>
</dbReference>
<evidence type="ECO:0000313" key="3">
    <source>
        <dbReference type="EMBL" id="WWC92042.1"/>
    </source>
</evidence>
<evidence type="ECO:0000259" key="2">
    <source>
        <dbReference type="Pfam" id="PF13460"/>
    </source>
</evidence>
<dbReference type="PANTHER" id="PTHR43355">
    <property type="entry name" value="FLAVIN REDUCTASE (NADPH)"/>
    <property type="match status" value="1"/>
</dbReference>
<evidence type="ECO:0000256" key="1">
    <source>
        <dbReference type="ARBA" id="ARBA00038376"/>
    </source>
</evidence>
<comment type="similarity">
    <text evidence="1">Belongs to the avfA family.</text>
</comment>
<proteinExistence type="inferred from homology"/>
<name>A0AAX4K374_9TREE</name>
<sequence>MSKPSLFLVFGATGGTGKHFVNKALQDGHKVRVLVRSPHKLGDQAKNLDVWEGSLEEPEKIDTNKLCQGVDYVCAMVGDRERQQSDNRIVFRFMEKLVPSMREQGVKRFLYQAGGLSRPYQGSLGIILGTIRYTIARSFNGQHEDNEAVMEYLETKARDLDWIVHRAGIGSDGASKGTLGRSTTSPSIGTHIDSADYNYRQLIAESKAAIHTSDLSNYSSTLV</sequence>
<gene>
    <name evidence="3" type="ORF">L201_006996</name>
</gene>
<dbReference type="GO" id="GO:0016646">
    <property type="term" value="F:oxidoreductase activity, acting on the CH-NH group of donors, NAD or NADP as acceptor"/>
    <property type="evidence" value="ECO:0007669"/>
    <property type="project" value="TreeGrafter"/>
</dbReference>
<dbReference type="InterPro" id="IPR051606">
    <property type="entry name" value="Polyketide_Oxido-like"/>
</dbReference>
<dbReference type="Proteomes" id="UP001355207">
    <property type="component" value="Chromosome 10"/>
</dbReference>
<dbReference type="RefSeq" id="XP_066078804.1">
    <property type="nucleotide sequence ID" value="XM_066222707.1"/>
</dbReference>
<dbReference type="Gene3D" id="3.40.50.720">
    <property type="entry name" value="NAD(P)-binding Rossmann-like Domain"/>
    <property type="match status" value="1"/>
</dbReference>
<accession>A0AAX4K374</accession>
<protein>
    <recommendedName>
        <fullName evidence="2">NAD(P)-binding domain-containing protein</fullName>
    </recommendedName>
</protein>
<dbReference type="InterPro" id="IPR036291">
    <property type="entry name" value="NAD(P)-bd_dom_sf"/>
</dbReference>
<evidence type="ECO:0000313" key="4">
    <source>
        <dbReference type="Proteomes" id="UP001355207"/>
    </source>
</evidence>
<dbReference type="EMBL" id="CP144107">
    <property type="protein sequence ID" value="WWC92042.1"/>
    <property type="molecule type" value="Genomic_DNA"/>
</dbReference>
<feature type="domain" description="NAD(P)-binding" evidence="2">
    <location>
        <begin position="11"/>
        <end position="192"/>
    </location>
</feature>
<dbReference type="SUPFAM" id="SSF51735">
    <property type="entry name" value="NAD(P)-binding Rossmann-fold domains"/>
    <property type="match status" value="1"/>
</dbReference>
<dbReference type="AlphaFoldDB" id="A0AAX4K374"/>
<dbReference type="PANTHER" id="PTHR43355:SF2">
    <property type="entry name" value="FLAVIN REDUCTASE (NADPH)"/>
    <property type="match status" value="1"/>
</dbReference>